<evidence type="ECO:0000259" key="7">
    <source>
        <dbReference type="Pfam" id="PF01095"/>
    </source>
</evidence>
<dbReference type="InterPro" id="IPR011050">
    <property type="entry name" value="Pectin_lyase_fold/virulence"/>
</dbReference>
<keyword evidence="6" id="KW-0732">Signal</keyword>
<dbReference type="SUPFAM" id="SSF51126">
    <property type="entry name" value="Pectin lyase-like"/>
    <property type="match status" value="1"/>
</dbReference>
<keyword evidence="9" id="KW-1185">Reference proteome</keyword>
<dbReference type="AlphaFoldDB" id="A0A9E7H258"/>
<proteinExistence type="inferred from homology"/>
<evidence type="ECO:0000256" key="6">
    <source>
        <dbReference type="SAM" id="SignalP"/>
    </source>
</evidence>
<evidence type="ECO:0000256" key="2">
    <source>
        <dbReference type="ARBA" id="ARBA00008891"/>
    </source>
</evidence>
<dbReference type="GO" id="GO:0045490">
    <property type="term" value="P:pectin catabolic process"/>
    <property type="evidence" value="ECO:0007669"/>
    <property type="project" value="TreeGrafter"/>
</dbReference>
<evidence type="ECO:0000256" key="5">
    <source>
        <dbReference type="ARBA" id="ARBA00023085"/>
    </source>
</evidence>
<feature type="domain" description="Pectinesterase catalytic" evidence="7">
    <location>
        <begin position="30"/>
        <end position="180"/>
    </location>
</feature>
<dbReference type="Pfam" id="PF01095">
    <property type="entry name" value="Pectinesterase"/>
    <property type="match status" value="1"/>
</dbReference>
<evidence type="ECO:0000256" key="3">
    <source>
        <dbReference type="ARBA" id="ARBA00013229"/>
    </source>
</evidence>
<name>A0A9E7H258_9LILI</name>
<dbReference type="GO" id="GO:0042545">
    <property type="term" value="P:cell wall modification"/>
    <property type="evidence" value="ECO:0007669"/>
    <property type="project" value="InterPro"/>
</dbReference>
<evidence type="ECO:0000313" key="9">
    <source>
        <dbReference type="Proteomes" id="UP001055439"/>
    </source>
</evidence>
<evidence type="ECO:0000256" key="4">
    <source>
        <dbReference type="ARBA" id="ARBA00022801"/>
    </source>
</evidence>
<dbReference type="EMBL" id="CP097510">
    <property type="protein sequence ID" value="URE25420.1"/>
    <property type="molecule type" value="Genomic_DNA"/>
</dbReference>
<organism evidence="8 9">
    <name type="scientific">Musa troglodytarum</name>
    <name type="common">fe'i banana</name>
    <dbReference type="NCBI Taxonomy" id="320322"/>
    <lineage>
        <taxon>Eukaryota</taxon>
        <taxon>Viridiplantae</taxon>
        <taxon>Streptophyta</taxon>
        <taxon>Embryophyta</taxon>
        <taxon>Tracheophyta</taxon>
        <taxon>Spermatophyta</taxon>
        <taxon>Magnoliopsida</taxon>
        <taxon>Liliopsida</taxon>
        <taxon>Zingiberales</taxon>
        <taxon>Musaceae</taxon>
        <taxon>Musa</taxon>
    </lineage>
</organism>
<reference evidence="8" key="1">
    <citation type="submission" date="2022-05" db="EMBL/GenBank/DDBJ databases">
        <title>The Musa troglodytarum L. genome provides insights into the mechanism of non-climacteric behaviour and enrichment of carotenoids.</title>
        <authorList>
            <person name="Wang J."/>
        </authorList>
    </citation>
    <scope>NUCLEOTIDE SEQUENCE</scope>
    <source>
        <tissue evidence="8">Leaf</tissue>
    </source>
</reference>
<dbReference type="InterPro" id="IPR012334">
    <property type="entry name" value="Pectin_lyas_fold"/>
</dbReference>
<accession>A0A9E7H258</accession>
<dbReference type="EC" id="3.1.1.11" evidence="3"/>
<dbReference type="PANTHER" id="PTHR31321:SF134">
    <property type="entry name" value="PECTINESTERASE"/>
    <property type="match status" value="1"/>
</dbReference>
<keyword evidence="4" id="KW-0378">Hydrolase</keyword>
<dbReference type="OrthoDB" id="2019149at2759"/>
<evidence type="ECO:0000256" key="1">
    <source>
        <dbReference type="ARBA" id="ARBA00005184"/>
    </source>
</evidence>
<sequence>MWWLVLFLSVFSIALRAPVAIAAASIARTIVVDLKGGGDFKSIQQAIDSVPDNNNKWTKIHVAAGVYSLLEGDAAQTTSIEWGDYNGDSSGHDTETSATFTSYASNFVAKRITFKNTYNGFANLTPAVAAWILGDKSAFYDCSFIGFQDTLADMLGRHYFKGCYIEGVVDFIFGYGQSIYEVSF</sequence>
<dbReference type="PANTHER" id="PTHR31321">
    <property type="entry name" value="ACYL-COA THIOESTER HYDROLASE YBHC-RELATED"/>
    <property type="match status" value="1"/>
</dbReference>
<comment type="similarity">
    <text evidence="2">Belongs to the pectinesterase family.</text>
</comment>
<feature type="chain" id="PRO_5039360620" description="pectinesterase" evidence="6">
    <location>
        <begin position="17"/>
        <end position="184"/>
    </location>
</feature>
<keyword evidence="5" id="KW-0063">Aspartyl esterase</keyword>
<comment type="pathway">
    <text evidence="1">Glycan metabolism; pectin degradation; 2-dehydro-3-deoxy-D-gluconate from pectin: step 1/5.</text>
</comment>
<feature type="signal peptide" evidence="6">
    <location>
        <begin position="1"/>
        <end position="16"/>
    </location>
</feature>
<gene>
    <name evidence="8" type="ORF">MUK42_17859</name>
</gene>
<protein>
    <recommendedName>
        <fullName evidence="3">pectinesterase</fullName>
        <ecNumber evidence="3">3.1.1.11</ecNumber>
    </recommendedName>
</protein>
<dbReference type="Proteomes" id="UP001055439">
    <property type="component" value="Chromosome 8"/>
</dbReference>
<dbReference type="InterPro" id="IPR000070">
    <property type="entry name" value="Pectinesterase_cat"/>
</dbReference>
<evidence type="ECO:0000313" key="8">
    <source>
        <dbReference type="EMBL" id="URE25420.1"/>
    </source>
</evidence>
<dbReference type="GO" id="GO:0030599">
    <property type="term" value="F:pectinesterase activity"/>
    <property type="evidence" value="ECO:0007669"/>
    <property type="project" value="UniProtKB-EC"/>
</dbReference>
<dbReference type="Gene3D" id="2.160.20.10">
    <property type="entry name" value="Single-stranded right-handed beta-helix, Pectin lyase-like"/>
    <property type="match status" value="1"/>
</dbReference>